<keyword evidence="10" id="KW-1185">Reference proteome</keyword>
<proteinExistence type="inferred from homology"/>
<reference evidence="9 10" key="1">
    <citation type="journal article" date="2018" name="Sci. Rep.">
        <title>Comparative genomics provides insights into the lifestyle and reveals functional heterogeneity of dark septate endophytic fungi.</title>
        <authorList>
            <person name="Knapp D.G."/>
            <person name="Nemeth J.B."/>
            <person name="Barry K."/>
            <person name="Hainaut M."/>
            <person name="Henrissat B."/>
            <person name="Johnson J."/>
            <person name="Kuo A."/>
            <person name="Lim J.H.P."/>
            <person name="Lipzen A."/>
            <person name="Nolan M."/>
            <person name="Ohm R.A."/>
            <person name="Tamas L."/>
            <person name="Grigoriev I.V."/>
            <person name="Spatafora J.W."/>
            <person name="Nagy L.G."/>
            <person name="Kovacs G.M."/>
        </authorList>
    </citation>
    <scope>NUCLEOTIDE SEQUENCE [LARGE SCALE GENOMIC DNA]</scope>
    <source>
        <strain evidence="9 10">DSE2036</strain>
    </source>
</reference>
<gene>
    <name evidence="9" type="ORF">DM02DRAFT_667906</name>
</gene>
<feature type="transmembrane region" description="Helical" evidence="7">
    <location>
        <begin position="95"/>
        <end position="120"/>
    </location>
</feature>
<dbReference type="PANTHER" id="PTHR33048">
    <property type="entry name" value="PTH11-LIKE INTEGRAL MEMBRANE PROTEIN (AFU_ORTHOLOGUE AFUA_5G11245)"/>
    <property type="match status" value="1"/>
</dbReference>
<dbReference type="PANTHER" id="PTHR33048:SF163">
    <property type="entry name" value="INTEGRAL MEMBRANE PROTEIN (AFU_ORTHOLOGUE AFUA_8G05510)"/>
    <property type="match status" value="1"/>
</dbReference>
<accession>A0A2V1E5P9</accession>
<feature type="region of interest" description="Disordered" evidence="6">
    <location>
        <begin position="314"/>
        <end position="391"/>
    </location>
</feature>
<evidence type="ECO:0000259" key="8">
    <source>
        <dbReference type="Pfam" id="PF20684"/>
    </source>
</evidence>
<keyword evidence="2 7" id="KW-0812">Transmembrane</keyword>
<dbReference type="EMBL" id="KZ805311">
    <property type="protein sequence ID" value="PVI05908.1"/>
    <property type="molecule type" value="Genomic_DNA"/>
</dbReference>
<comment type="subcellular location">
    <subcellularLocation>
        <location evidence="1">Membrane</location>
        <topology evidence="1">Multi-pass membrane protein</topology>
    </subcellularLocation>
</comment>
<comment type="similarity">
    <text evidence="5">Belongs to the SAT4 family.</text>
</comment>
<feature type="transmembrane region" description="Helical" evidence="7">
    <location>
        <begin position="179"/>
        <end position="199"/>
    </location>
</feature>
<dbReference type="Proteomes" id="UP000244855">
    <property type="component" value="Unassembled WGS sequence"/>
</dbReference>
<feature type="transmembrane region" description="Helical" evidence="7">
    <location>
        <begin position="17"/>
        <end position="40"/>
    </location>
</feature>
<evidence type="ECO:0000256" key="1">
    <source>
        <dbReference type="ARBA" id="ARBA00004141"/>
    </source>
</evidence>
<feature type="transmembrane region" description="Helical" evidence="7">
    <location>
        <begin position="211"/>
        <end position="230"/>
    </location>
</feature>
<evidence type="ECO:0000256" key="4">
    <source>
        <dbReference type="ARBA" id="ARBA00023136"/>
    </source>
</evidence>
<keyword evidence="3 7" id="KW-1133">Transmembrane helix</keyword>
<organism evidence="9 10">
    <name type="scientific">Periconia macrospinosa</name>
    <dbReference type="NCBI Taxonomy" id="97972"/>
    <lineage>
        <taxon>Eukaryota</taxon>
        <taxon>Fungi</taxon>
        <taxon>Dikarya</taxon>
        <taxon>Ascomycota</taxon>
        <taxon>Pezizomycotina</taxon>
        <taxon>Dothideomycetes</taxon>
        <taxon>Pleosporomycetidae</taxon>
        <taxon>Pleosporales</taxon>
        <taxon>Massarineae</taxon>
        <taxon>Periconiaceae</taxon>
        <taxon>Periconia</taxon>
    </lineage>
</organism>
<feature type="domain" description="Rhodopsin" evidence="8">
    <location>
        <begin position="35"/>
        <end position="274"/>
    </location>
</feature>
<dbReference type="InterPro" id="IPR049326">
    <property type="entry name" value="Rhodopsin_dom_fungi"/>
</dbReference>
<evidence type="ECO:0000256" key="6">
    <source>
        <dbReference type="SAM" id="MobiDB-lite"/>
    </source>
</evidence>
<evidence type="ECO:0000256" key="7">
    <source>
        <dbReference type="SAM" id="Phobius"/>
    </source>
</evidence>
<feature type="compositionally biased region" description="Basic and acidic residues" evidence="6">
    <location>
        <begin position="335"/>
        <end position="352"/>
    </location>
</feature>
<name>A0A2V1E5P9_9PLEO</name>
<feature type="transmembrane region" description="Helical" evidence="7">
    <location>
        <begin position="52"/>
        <end position="75"/>
    </location>
</feature>
<evidence type="ECO:0000313" key="9">
    <source>
        <dbReference type="EMBL" id="PVI05908.1"/>
    </source>
</evidence>
<evidence type="ECO:0000256" key="2">
    <source>
        <dbReference type="ARBA" id="ARBA00022692"/>
    </source>
</evidence>
<keyword evidence="4 7" id="KW-0472">Membrane</keyword>
<dbReference type="STRING" id="97972.A0A2V1E5P9"/>
<sequence length="391" mass="44122">MSDNQGPPEWENQRLRILIPTTTLFGFATLFLGWRCVYGFTHGRKFLICDYLLVLSWSLSVVNVALRFMLVDIALGRHFMDPSIGGLPNILRYSHLLWVNQIVNIIAVAILKWSICAYLLVADFSKLYRAIVWFSILLILAFNFLAPVLTLFGCVPLEANWNRGVKGKCWAKGTLPLSYAQGIINILTDVMYVVAPLIYLSQVQLPKRTQWSLRFVFILSIAATVCSIFKTIELKTITKTKDPTWDGVNLAIWSGSELYVGILIASLPPLRKAFDDFFKRYFPKLGQTTRSNTGGYENYGKETSASHNIHLQTFGSKNPRANRPQGESVLDSDDESAKAILDDGPFKGDGIRKTTQVTIDEERSIDRPSATPVEQELWMDHTGRIRQGPPR</sequence>
<dbReference type="AlphaFoldDB" id="A0A2V1E5P9"/>
<dbReference type="OrthoDB" id="4682787at2759"/>
<feature type="transmembrane region" description="Helical" evidence="7">
    <location>
        <begin position="132"/>
        <end position="159"/>
    </location>
</feature>
<evidence type="ECO:0000256" key="3">
    <source>
        <dbReference type="ARBA" id="ARBA00022989"/>
    </source>
</evidence>
<feature type="transmembrane region" description="Helical" evidence="7">
    <location>
        <begin position="250"/>
        <end position="270"/>
    </location>
</feature>
<protein>
    <recommendedName>
        <fullName evidence="8">Rhodopsin domain-containing protein</fullName>
    </recommendedName>
</protein>
<evidence type="ECO:0000256" key="5">
    <source>
        <dbReference type="ARBA" id="ARBA00038359"/>
    </source>
</evidence>
<dbReference type="Pfam" id="PF20684">
    <property type="entry name" value="Fung_rhodopsin"/>
    <property type="match status" value="1"/>
</dbReference>
<dbReference type="GO" id="GO:0016020">
    <property type="term" value="C:membrane"/>
    <property type="evidence" value="ECO:0007669"/>
    <property type="project" value="UniProtKB-SubCell"/>
</dbReference>
<evidence type="ECO:0000313" key="10">
    <source>
        <dbReference type="Proteomes" id="UP000244855"/>
    </source>
</evidence>
<dbReference type="InterPro" id="IPR052337">
    <property type="entry name" value="SAT4-like"/>
</dbReference>